<dbReference type="InterPro" id="IPR050344">
    <property type="entry name" value="Peptidase_M1_aminopeptidases"/>
</dbReference>
<evidence type="ECO:0000256" key="10">
    <source>
        <dbReference type="RuleBase" id="RU364040"/>
    </source>
</evidence>
<dbReference type="VEuPathDB" id="FungiDB:SCODWIG_01999"/>
<evidence type="ECO:0000256" key="8">
    <source>
        <dbReference type="PIRSR" id="PIRSR634016-3"/>
    </source>
</evidence>
<dbReference type="InterPro" id="IPR034016">
    <property type="entry name" value="M1_APN-typ"/>
</dbReference>
<dbReference type="CDD" id="cd09601">
    <property type="entry name" value="M1_APN-Q_like"/>
    <property type="match status" value="1"/>
</dbReference>
<dbReference type="Gene3D" id="2.60.40.1730">
    <property type="entry name" value="tricorn interacting facor f3 domain"/>
    <property type="match status" value="1"/>
</dbReference>
<keyword evidence="2 10" id="KW-0645">Protease</keyword>
<dbReference type="GO" id="GO:0016020">
    <property type="term" value="C:membrane"/>
    <property type="evidence" value="ECO:0007669"/>
    <property type="project" value="TreeGrafter"/>
</dbReference>
<keyword evidence="3 8" id="KW-0479">Metal-binding</keyword>
<dbReference type="InterPro" id="IPR042097">
    <property type="entry name" value="Aminopeptidase_N-like_N_sf"/>
</dbReference>
<name>A0A376B6C7_9ASCO</name>
<dbReference type="GO" id="GO:0070006">
    <property type="term" value="F:metalloaminopeptidase activity"/>
    <property type="evidence" value="ECO:0007669"/>
    <property type="project" value="TreeGrafter"/>
</dbReference>
<dbReference type="PANTHER" id="PTHR11533">
    <property type="entry name" value="PROTEASE M1 ZINC METALLOPROTEASE"/>
    <property type="match status" value="1"/>
</dbReference>
<evidence type="ECO:0000256" key="7">
    <source>
        <dbReference type="PIRSR" id="PIRSR634016-1"/>
    </source>
</evidence>
<dbReference type="SUPFAM" id="SSF55486">
    <property type="entry name" value="Metalloproteases ('zincins'), catalytic domain"/>
    <property type="match status" value="1"/>
</dbReference>
<organism evidence="14 15">
    <name type="scientific">Saccharomycodes ludwigii</name>
    <dbReference type="NCBI Taxonomy" id="36035"/>
    <lineage>
        <taxon>Eukaryota</taxon>
        <taxon>Fungi</taxon>
        <taxon>Dikarya</taxon>
        <taxon>Ascomycota</taxon>
        <taxon>Saccharomycotina</taxon>
        <taxon>Saccharomycetes</taxon>
        <taxon>Saccharomycodales</taxon>
        <taxon>Saccharomycodaceae</taxon>
        <taxon>Saccharomycodes</taxon>
    </lineage>
</organism>
<evidence type="ECO:0000256" key="5">
    <source>
        <dbReference type="ARBA" id="ARBA00022833"/>
    </source>
</evidence>
<feature type="domain" description="Aminopeptidase N-like N-terminal" evidence="13">
    <location>
        <begin position="6"/>
        <end position="192"/>
    </location>
</feature>
<feature type="site" description="Transition state stabilizer" evidence="9">
    <location>
        <position position="386"/>
    </location>
</feature>
<evidence type="ECO:0000259" key="12">
    <source>
        <dbReference type="Pfam" id="PF01433"/>
    </source>
</evidence>
<dbReference type="EC" id="3.4.11.-" evidence="10"/>
<dbReference type="Gene3D" id="1.10.390.10">
    <property type="entry name" value="Neutral Protease Domain 2"/>
    <property type="match status" value="1"/>
</dbReference>
<comment type="cofactor">
    <cofactor evidence="8 10">
        <name>Zn(2+)</name>
        <dbReference type="ChEBI" id="CHEBI:29105"/>
    </cofactor>
    <text evidence="8 10">Binds 1 zinc ion per subunit.</text>
</comment>
<dbReference type="GO" id="GO:0005737">
    <property type="term" value="C:cytoplasm"/>
    <property type="evidence" value="ECO:0007669"/>
    <property type="project" value="TreeGrafter"/>
</dbReference>
<comment type="similarity">
    <text evidence="1 10">Belongs to the peptidase M1 family.</text>
</comment>
<reference evidence="15" key="1">
    <citation type="submission" date="2018-06" db="EMBL/GenBank/DDBJ databases">
        <authorList>
            <person name="Guldener U."/>
        </authorList>
    </citation>
    <scope>NUCLEOTIDE SEQUENCE [LARGE SCALE GENOMIC DNA]</scope>
    <source>
        <strain evidence="15">UTAD17</strain>
    </source>
</reference>
<feature type="active site" description="Proton acceptor" evidence="7">
    <location>
        <position position="305"/>
    </location>
</feature>
<dbReference type="Pfam" id="PF17900">
    <property type="entry name" value="Peptidase_M1_N"/>
    <property type="match status" value="1"/>
</dbReference>
<evidence type="ECO:0000313" key="15">
    <source>
        <dbReference type="Proteomes" id="UP000262825"/>
    </source>
</evidence>
<proteinExistence type="inferred from homology"/>
<feature type="binding site" evidence="8">
    <location>
        <position position="327"/>
    </location>
    <ligand>
        <name>Zn(2+)</name>
        <dbReference type="ChEBI" id="CHEBI:29105"/>
        <note>catalytic</note>
    </ligand>
</feature>
<dbReference type="SUPFAM" id="SSF63737">
    <property type="entry name" value="Leukotriene A4 hydrolase N-terminal domain"/>
    <property type="match status" value="1"/>
</dbReference>
<dbReference type="InterPro" id="IPR045357">
    <property type="entry name" value="Aminopeptidase_N-like_N"/>
</dbReference>
<dbReference type="AlphaFoldDB" id="A0A376B6C7"/>
<feature type="domain" description="Peptidase M1 membrane alanine aminopeptidase" evidence="12">
    <location>
        <begin position="232"/>
        <end position="426"/>
    </location>
</feature>
<dbReference type="GO" id="GO:0008270">
    <property type="term" value="F:zinc ion binding"/>
    <property type="evidence" value="ECO:0007669"/>
    <property type="project" value="UniProtKB-UniRule"/>
</dbReference>
<feature type="binding site" evidence="8">
    <location>
        <position position="304"/>
    </location>
    <ligand>
        <name>Zn(2+)</name>
        <dbReference type="ChEBI" id="CHEBI:29105"/>
        <note>catalytic</note>
    </ligand>
</feature>
<feature type="compositionally biased region" description="Basic residues" evidence="11">
    <location>
        <begin position="796"/>
        <end position="808"/>
    </location>
</feature>
<evidence type="ECO:0000256" key="3">
    <source>
        <dbReference type="ARBA" id="ARBA00022723"/>
    </source>
</evidence>
<sequence>MTFSASKYDLYFNIDHTKTHFEGTCKITLKCKIEQEEKNESVIILNGNELVITECRLNDTTPEINYIKKDHLIQLSFPNGIIKNNDVLLIKYLGKLNQIKTFQDKTMGVFKTNVMNDQSGKADSIVISTHCQPYHASRIFPCFDQLHLKAKFKITIETNDRFKVISNGSVIVRELRDGLQIVEFSETPYLPACLIGFSIGDFQFIQSEVLTSSNTITTLRFYSPLEIEHCTFALDIATKYFPILNNILFPTYYPLDKLDFVLLPFLSDMAMENFGMVTFQMDYILLSSITNPKQYQQLEQLIVHEMVHQWIGDLLTFNSWKHLWFNESFATWLANELLEYVWTSPDYLKTHYFPTISQLSTHSIKDTLPVAADGKSTDELFQPQSYIKGVPMLRELIGYVGKENFIKSLDTFLDDYETPIDPKSIWCNLGVENLYNWFIASKESPIFHIRDEGTSWGIDKSDLNRFGDVPIFLNKEKENTLASLLTQSENDAKNILYNKDMLGLYCVSYESANCIDAFCNRVDELNEQSLYKVFQDLLYFINTPSKVNNYHVDLCLKFLQKMSCDPCMESIDEKFYHSISIALQILQKIQRSYINSDCKLIKIRDKILTPLYMKFKLRSKLVELSDTVFRNPFELEIHSQLLFLLKLPELDSEIVSNAKTLSFDILKSLMRGSPFKKVPLEIIGGALANYSRFLTDALEWKKILDIMKNGRPFVCHLLNDAGSNAHVAIQNVIIENIGYVIEHELVEKTLKFVYTNIESTSIEMLLFGFVYNACHKVVNSKQKKQEKEGNVQRSGRNNRKSLTKRNNKSKVNNMNTTMFVPLYSGEYVKDICWSWFALNFDNIARRACRKGSPTSEQLNKTLKNIFMVIAEIYLSGLSVTSEEYRKNSEKLKNFVVAKNCKFGDEMDLKSLLDTVENEKRVNDDGLKKVCIENEQSLLV</sequence>
<gene>
    <name evidence="14" type="ORF">SCODWIG_01999</name>
</gene>
<keyword evidence="15" id="KW-1185">Reference proteome</keyword>
<dbReference type="PRINTS" id="PR00756">
    <property type="entry name" value="ALADIPTASE"/>
</dbReference>
<dbReference type="EMBL" id="UFAJ01000305">
    <property type="protein sequence ID" value="SSD60238.1"/>
    <property type="molecule type" value="Genomic_DNA"/>
</dbReference>
<dbReference type="GO" id="GO:0042277">
    <property type="term" value="F:peptide binding"/>
    <property type="evidence" value="ECO:0007669"/>
    <property type="project" value="TreeGrafter"/>
</dbReference>
<dbReference type="InterPro" id="IPR014782">
    <property type="entry name" value="Peptidase_M1_dom"/>
</dbReference>
<accession>A0A376B6C7</accession>
<dbReference type="GO" id="GO:0043171">
    <property type="term" value="P:peptide catabolic process"/>
    <property type="evidence" value="ECO:0007669"/>
    <property type="project" value="TreeGrafter"/>
</dbReference>
<dbReference type="Pfam" id="PF01433">
    <property type="entry name" value="Peptidase_M1"/>
    <property type="match status" value="1"/>
</dbReference>
<dbReference type="Proteomes" id="UP000262825">
    <property type="component" value="Unassembled WGS sequence"/>
</dbReference>
<dbReference type="PANTHER" id="PTHR11533:SF299">
    <property type="entry name" value="AMINOPEPTIDASE"/>
    <property type="match status" value="1"/>
</dbReference>
<evidence type="ECO:0000256" key="4">
    <source>
        <dbReference type="ARBA" id="ARBA00022801"/>
    </source>
</evidence>
<evidence type="ECO:0000256" key="6">
    <source>
        <dbReference type="ARBA" id="ARBA00023049"/>
    </source>
</evidence>
<keyword evidence="5 8" id="KW-0862">Zinc</keyword>
<keyword evidence="6 10" id="KW-0482">Metalloprotease</keyword>
<keyword evidence="4 10" id="KW-0378">Hydrolase</keyword>
<evidence type="ECO:0000256" key="11">
    <source>
        <dbReference type="SAM" id="MobiDB-lite"/>
    </source>
</evidence>
<evidence type="ECO:0000259" key="13">
    <source>
        <dbReference type="Pfam" id="PF17900"/>
    </source>
</evidence>
<evidence type="ECO:0000256" key="9">
    <source>
        <dbReference type="PIRSR" id="PIRSR634016-4"/>
    </source>
</evidence>
<protein>
    <recommendedName>
        <fullName evidence="10">Aminopeptidase</fullName>
        <ecNumber evidence="10">3.4.11.-</ecNumber>
    </recommendedName>
</protein>
<evidence type="ECO:0000256" key="2">
    <source>
        <dbReference type="ARBA" id="ARBA00022670"/>
    </source>
</evidence>
<evidence type="ECO:0000313" key="14">
    <source>
        <dbReference type="EMBL" id="SSD60238.1"/>
    </source>
</evidence>
<keyword evidence="10" id="KW-0031">Aminopeptidase</keyword>
<dbReference type="InterPro" id="IPR027268">
    <property type="entry name" value="Peptidase_M4/M1_CTD_sf"/>
</dbReference>
<feature type="region of interest" description="Disordered" evidence="11">
    <location>
        <begin position="782"/>
        <end position="808"/>
    </location>
</feature>
<evidence type="ECO:0000256" key="1">
    <source>
        <dbReference type="ARBA" id="ARBA00010136"/>
    </source>
</evidence>
<dbReference type="GO" id="GO:0006508">
    <property type="term" value="P:proteolysis"/>
    <property type="evidence" value="ECO:0007669"/>
    <property type="project" value="UniProtKB-KW"/>
</dbReference>
<dbReference type="InterPro" id="IPR001930">
    <property type="entry name" value="Peptidase_M1"/>
</dbReference>
<feature type="binding site" evidence="8">
    <location>
        <position position="308"/>
    </location>
    <ligand>
        <name>Zn(2+)</name>
        <dbReference type="ChEBI" id="CHEBI:29105"/>
        <note>catalytic</note>
    </ligand>
</feature>